<keyword evidence="11" id="KW-1185">Reference proteome</keyword>
<protein>
    <submittedName>
        <fullName evidence="10">Prepilin peptidase</fullName>
    </submittedName>
</protein>
<feature type="domain" description="Prepilin type IV endopeptidase peptidase" evidence="8">
    <location>
        <begin position="103"/>
        <end position="202"/>
    </location>
</feature>
<keyword evidence="5 7" id="KW-1133">Transmembrane helix</keyword>
<dbReference type="GO" id="GO:0004190">
    <property type="term" value="F:aspartic-type endopeptidase activity"/>
    <property type="evidence" value="ECO:0007669"/>
    <property type="project" value="InterPro"/>
</dbReference>
<evidence type="ECO:0000256" key="2">
    <source>
        <dbReference type="ARBA" id="ARBA00005801"/>
    </source>
</evidence>
<evidence type="ECO:0000313" key="11">
    <source>
        <dbReference type="Proteomes" id="UP000516160"/>
    </source>
</evidence>
<evidence type="ECO:0000259" key="9">
    <source>
        <dbReference type="Pfam" id="PF06750"/>
    </source>
</evidence>
<dbReference type="Pfam" id="PF01478">
    <property type="entry name" value="Peptidase_A24"/>
    <property type="match status" value="1"/>
</dbReference>
<proteinExistence type="inferred from homology"/>
<feature type="transmembrane region" description="Helical" evidence="7">
    <location>
        <begin position="6"/>
        <end position="24"/>
    </location>
</feature>
<dbReference type="Gene3D" id="1.20.120.1220">
    <property type="match status" value="1"/>
</dbReference>
<feature type="transmembrane region" description="Helical" evidence="7">
    <location>
        <begin position="143"/>
        <end position="161"/>
    </location>
</feature>
<keyword evidence="6 7" id="KW-0472">Membrane</keyword>
<dbReference type="InterPro" id="IPR010627">
    <property type="entry name" value="Prepilin_pept_A24_N"/>
</dbReference>
<feature type="transmembrane region" description="Helical" evidence="7">
    <location>
        <begin position="120"/>
        <end position="137"/>
    </location>
</feature>
<dbReference type="Pfam" id="PF06750">
    <property type="entry name" value="A24_N_bact"/>
    <property type="match status" value="1"/>
</dbReference>
<evidence type="ECO:0000256" key="5">
    <source>
        <dbReference type="ARBA" id="ARBA00022989"/>
    </source>
</evidence>
<dbReference type="KEGG" id="acae:HYG86_15715"/>
<organism evidence="10 11">
    <name type="scientific">Alkalicella caledoniensis</name>
    <dbReference type="NCBI Taxonomy" id="2731377"/>
    <lineage>
        <taxon>Bacteria</taxon>
        <taxon>Bacillati</taxon>
        <taxon>Bacillota</taxon>
        <taxon>Clostridia</taxon>
        <taxon>Eubacteriales</taxon>
        <taxon>Proteinivoracaceae</taxon>
        <taxon>Alkalicella</taxon>
    </lineage>
</organism>
<dbReference type="PANTHER" id="PTHR30487:SF0">
    <property type="entry name" value="PREPILIN LEADER PEPTIDASE_N-METHYLTRANSFERASE-RELATED"/>
    <property type="match status" value="1"/>
</dbReference>
<evidence type="ECO:0000256" key="4">
    <source>
        <dbReference type="ARBA" id="ARBA00022692"/>
    </source>
</evidence>
<gene>
    <name evidence="10" type="ORF">HYG86_15715</name>
</gene>
<dbReference type="GO" id="GO:0006465">
    <property type="term" value="P:signal peptide processing"/>
    <property type="evidence" value="ECO:0007669"/>
    <property type="project" value="TreeGrafter"/>
</dbReference>
<feature type="transmembrane region" description="Helical" evidence="7">
    <location>
        <begin position="173"/>
        <end position="206"/>
    </location>
</feature>
<dbReference type="GO" id="GO:0005886">
    <property type="term" value="C:plasma membrane"/>
    <property type="evidence" value="ECO:0007669"/>
    <property type="project" value="UniProtKB-SubCell"/>
</dbReference>
<feature type="transmembrane region" description="Helical" evidence="7">
    <location>
        <begin position="218"/>
        <end position="240"/>
    </location>
</feature>
<dbReference type="AlphaFoldDB" id="A0A7G9WBP9"/>
<comment type="similarity">
    <text evidence="2">Belongs to the peptidase A24 family.</text>
</comment>
<evidence type="ECO:0000256" key="3">
    <source>
        <dbReference type="ARBA" id="ARBA00022475"/>
    </source>
</evidence>
<feature type="domain" description="Prepilin peptidase A24 N-terminal" evidence="9">
    <location>
        <begin position="8"/>
        <end position="88"/>
    </location>
</feature>
<accession>A0A7G9WBP9</accession>
<name>A0A7G9WBP9_ALKCA</name>
<evidence type="ECO:0000256" key="1">
    <source>
        <dbReference type="ARBA" id="ARBA00004651"/>
    </source>
</evidence>
<evidence type="ECO:0000256" key="6">
    <source>
        <dbReference type="ARBA" id="ARBA00023136"/>
    </source>
</evidence>
<feature type="transmembrane region" description="Helical" evidence="7">
    <location>
        <begin position="94"/>
        <end position="113"/>
    </location>
</feature>
<dbReference type="Proteomes" id="UP000516160">
    <property type="component" value="Chromosome"/>
</dbReference>
<comment type="subcellular location">
    <subcellularLocation>
        <location evidence="1">Cell membrane</location>
        <topology evidence="1">Multi-pass membrane protein</topology>
    </subcellularLocation>
</comment>
<dbReference type="InterPro" id="IPR050882">
    <property type="entry name" value="Prepilin_peptidase/N-MTase"/>
</dbReference>
<keyword evidence="3" id="KW-1003">Cell membrane</keyword>
<reference evidence="10 11" key="1">
    <citation type="submission" date="2020-07" db="EMBL/GenBank/DDBJ databases">
        <title>Alkalicella. sp. LB2 genome.</title>
        <authorList>
            <person name="Postec A."/>
            <person name="Quemeneur M."/>
        </authorList>
    </citation>
    <scope>NUCLEOTIDE SEQUENCE [LARGE SCALE GENOMIC DNA]</scope>
    <source>
        <strain evidence="10 11">LB2</strain>
    </source>
</reference>
<dbReference type="InterPro" id="IPR000045">
    <property type="entry name" value="Prepilin_IV_endopep_pep"/>
</dbReference>
<feature type="transmembrane region" description="Helical" evidence="7">
    <location>
        <begin position="69"/>
        <end position="88"/>
    </location>
</feature>
<dbReference type="EMBL" id="CP058559">
    <property type="protein sequence ID" value="QNO16111.1"/>
    <property type="molecule type" value="Genomic_DNA"/>
</dbReference>
<sequence length="246" mass="26789">MDLAIIAVFGLCLGSFLNVCIFRIPKKQSIVSPPSSCMGCGKKIPPLYLVPVVGYLISRGKCFNCKEKISIQYPIIEIVAAVTAVIVFKFFNNILDFIILYNLLLVLLAITVVDLEEMIIPDQFIIYLIICSVPYIVVNNNYINILVALGLGIAFYLIAVLSKGGMGGGDVKLAFVMGLYLGIGPGILAVFLSFVLGGLIGIVLLLTGASRKKAIPFAPYMVMGTVVALFWGEKIIDLYLKWARLI</sequence>
<evidence type="ECO:0000259" key="8">
    <source>
        <dbReference type="Pfam" id="PF01478"/>
    </source>
</evidence>
<evidence type="ECO:0000256" key="7">
    <source>
        <dbReference type="SAM" id="Phobius"/>
    </source>
</evidence>
<dbReference type="RefSeq" id="WP_213166506.1">
    <property type="nucleotide sequence ID" value="NZ_CP058559.1"/>
</dbReference>
<keyword evidence="4 7" id="KW-0812">Transmembrane</keyword>
<evidence type="ECO:0000313" key="10">
    <source>
        <dbReference type="EMBL" id="QNO16111.1"/>
    </source>
</evidence>
<dbReference type="PANTHER" id="PTHR30487">
    <property type="entry name" value="TYPE 4 PREPILIN-LIKE PROTEINS LEADER PEPTIDE-PROCESSING ENZYME"/>
    <property type="match status" value="1"/>
</dbReference>